<comment type="subcellular location">
    <subcellularLocation>
        <location evidence="1">Nucleus</location>
    </subcellularLocation>
</comment>
<dbReference type="GO" id="GO:0005634">
    <property type="term" value="C:nucleus"/>
    <property type="evidence" value="ECO:0007669"/>
    <property type="project" value="UniProtKB-SubCell"/>
</dbReference>
<dbReference type="EMBL" id="JAEUBE010000414">
    <property type="protein sequence ID" value="KAH3662043.1"/>
    <property type="molecule type" value="Genomic_DNA"/>
</dbReference>
<comment type="caution">
    <text evidence="8">The sequence shown here is derived from an EMBL/GenBank/DDBJ whole genome shotgun (WGS) entry which is preliminary data.</text>
</comment>
<feature type="domain" description="Zn(2)-C6 fungal-type" evidence="7">
    <location>
        <begin position="35"/>
        <end position="68"/>
    </location>
</feature>
<dbReference type="Proteomes" id="UP000769157">
    <property type="component" value="Unassembled WGS sequence"/>
</dbReference>
<dbReference type="Pfam" id="PF00172">
    <property type="entry name" value="Zn_clus"/>
    <property type="match status" value="1"/>
</dbReference>
<dbReference type="PROSITE" id="PS00463">
    <property type="entry name" value="ZN2_CY6_FUNGAL_1"/>
    <property type="match status" value="1"/>
</dbReference>
<dbReference type="AlphaFoldDB" id="A0A9P8T0R9"/>
<accession>A0A9P8T0R9</accession>
<keyword evidence="9" id="KW-1185">Reference proteome</keyword>
<evidence type="ECO:0000256" key="4">
    <source>
        <dbReference type="ARBA" id="ARBA00023163"/>
    </source>
</evidence>
<name>A0A9P8T0R9_9ASCO</name>
<keyword evidence="2" id="KW-0805">Transcription regulation</keyword>
<dbReference type="InterPro" id="IPR001138">
    <property type="entry name" value="Zn2Cys6_DnaBD"/>
</dbReference>
<dbReference type="PANTHER" id="PTHR31845">
    <property type="entry name" value="FINGER DOMAIN PROTEIN, PUTATIVE-RELATED"/>
    <property type="match status" value="1"/>
</dbReference>
<organism evidence="8 9">
    <name type="scientific">Ogataea philodendri</name>
    <dbReference type="NCBI Taxonomy" id="1378263"/>
    <lineage>
        <taxon>Eukaryota</taxon>
        <taxon>Fungi</taxon>
        <taxon>Dikarya</taxon>
        <taxon>Ascomycota</taxon>
        <taxon>Saccharomycotina</taxon>
        <taxon>Pichiomycetes</taxon>
        <taxon>Pichiales</taxon>
        <taxon>Pichiaceae</taxon>
        <taxon>Ogataea</taxon>
    </lineage>
</organism>
<evidence type="ECO:0000313" key="8">
    <source>
        <dbReference type="EMBL" id="KAH3662043.1"/>
    </source>
</evidence>
<evidence type="ECO:0000256" key="2">
    <source>
        <dbReference type="ARBA" id="ARBA00023015"/>
    </source>
</evidence>
<keyword evidence="3" id="KW-0238">DNA-binding</keyword>
<dbReference type="PROSITE" id="PS50048">
    <property type="entry name" value="ZN2_CY6_FUNGAL_2"/>
    <property type="match status" value="1"/>
</dbReference>
<dbReference type="RefSeq" id="XP_046059147.1">
    <property type="nucleotide sequence ID" value="XM_046207489.1"/>
</dbReference>
<sequence>MTDSDMNRSFSMKSEDSQDASVDPSFANKFRRLRACARCHRLKMRCVFEDPGFESCTRCFKADLKCSMTEDPTMEKAKPRPRKKVKLRGSGPLTGLQTSMNEATKLFHTLQRQITETKNVSIASLENQKLEISNLDENLNPKSLAQLQKELSELQRLLAHTINFSKGMNLTSDETNVASSVNSMKDGPVKSVPNLPFIPYENNLMKELIKLRILSEDEARSKFAFFVNDVLCYWPCVSIPAHYTFDWLIENEPLVLLAFVTVTCLNEADLHDTLLYYLDNKLALQVGVIGDISPSLIQVYLVLSLWCSPPRKWGSYKHQMSLLSALNLTLCLDLGNEAHRMGSNVLEDSSEERKILRAYIGVYSCCCSLGLSLPRFKVVNWTNTHERCCQTLMMGDVNRNDRFLAYYARLVAVGEEIFQFLCPTIASPSLATRLNLLFNVHKDVKDDNSFPHESLRTMMINYEKKMQKLASESGLLASESKEKNLLSIIYYQLLMTMYDYVVCRVLVRKDIMTDVYLQTLTRLVKASEKVVESFEAVSHQTPIFPTFFYYRPMHALVALIRARLLVKSQGLDLEVDVERQYELVSQSLDRIASKSKVGQKMLMILTRISKWMQVSNNFNRDGATNSMVDLLDELGKEKAVENISVNLRKREGDNGNLNPDSRIQFSRFINYNVENISNKNRKYSSASSKASRKSSATFIPSPIGYTGSEGNDSPSVLVDGPAKMPDNRTSFSVDNSLEHTNGSQNLLNDIFSQIDSDILNFNEVPVIEMMPDSELNFFGGEDGYGFW</sequence>
<feature type="region of interest" description="Disordered" evidence="6">
    <location>
        <begin position="1"/>
        <end position="22"/>
    </location>
</feature>
<reference evidence="8" key="2">
    <citation type="submission" date="2021-01" db="EMBL/GenBank/DDBJ databases">
        <authorList>
            <person name="Schikora-Tamarit M.A."/>
        </authorList>
    </citation>
    <scope>NUCLEOTIDE SEQUENCE</scope>
    <source>
        <strain evidence="8">CBS6075</strain>
    </source>
</reference>
<dbReference type="SUPFAM" id="SSF57701">
    <property type="entry name" value="Zn2/Cys6 DNA-binding domain"/>
    <property type="match status" value="1"/>
</dbReference>
<dbReference type="Gene3D" id="4.10.240.10">
    <property type="entry name" value="Zn(2)-C6 fungal-type DNA-binding domain"/>
    <property type="match status" value="1"/>
</dbReference>
<dbReference type="GO" id="GO:0000976">
    <property type="term" value="F:transcription cis-regulatory region binding"/>
    <property type="evidence" value="ECO:0007669"/>
    <property type="project" value="TreeGrafter"/>
</dbReference>
<dbReference type="GeneID" id="70238188"/>
<dbReference type="SMART" id="SM00066">
    <property type="entry name" value="GAL4"/>
    <property type="match status" value="1"/>
</dbReference>
<feature type="region of interest" description="Disordered" evidence="6">
    <location>
        <begin position="72"/>
        <end position="97"/>
    </location>
</feature>
<dbReference type="GO" id="GO:0000981">
    <property type="term" value="F:DNA-binding transcription factor activity, RNA polymerase II-specific"/>
    <property type="evidence" value="ECO:0007669"/>
    <property type="project" value="InterPro"/>
</dbReference>
<reference evidence="8" key="1">
    <citation type="journal article" date="2021" name="Open Biol.">
        <title>Shared evolutionary footprints suggest mitochondrial oxidative damage underlies multiple complex I losses in fungi.</title>
        <authorList>
            <person name="Schikora-Tamarit M.A."/>
            <person name="Marcet-Houben M."/>
            <person name="Nosek J."/>
            <person name="Gabaldon T."/>
        </authorList>
    </citation>
    <scope>NUCLEOTIDE SEQUENCE</scope>
    <source>
        <strain evidence="8">CBS6075</strain>
    </source>
</reference>
<feature type="compositionally biased region" description="Polar residues" evidence="6">
    <location>
        <begin position="1"/>
        <end position="12"/>
    </location>
</feature>
<evidence type="ECO:0000259" key="7">
    <source>
        <dbReference type="PROSITE" id="PS50048"/>
    </source>
</evidence>
<evidence type="ECO:0000256" key="5">
    <source>
        <dbReference type="ARBA" id="ARBA00023242"/>
    </source>
</evidence>
<protein>
    <recommendedName>
        <fullName evidence="7">Zn(2)-C6 fungal-type domain-containing protein</fullName>
    </recommendedName>
</protein>
<gene>
    <name evidence="8" type="ORF">OGAPHI_006224</name>
</gene>
<evidence type="ECO:0000313" key="9">
    <source>
        <dbReference type="Proteomes" id="UP000769157"/>
    </source>
</evidence>
<keyword evidence="4" id="KW-0804">Transcription</keyword>
<dbReference type="CDD" id="cd00067">
    <property type="entry name" value="GAL4"/>
    <property type="match status" value="1"/>
</dbReference>
<proteinExistence type="predicted"/>
<evidence type="ECO:0000256" key="1">
    <source>
        <dbReference type="ARBA" id="ARBA00004123"/>
    </source>
</evidence>
<evidence type="ECO:0000256" key="3">
    <source>
        <dbReference type="ARBA" id="ARBA00023125"/>
    </source>
</evidence>
<dbReference type="GO" id="GO:0008270">
    <property type="term" value="F:zinc ion binding"/>
    <property type="evidence" value="ECO:0007669"/>
    <property type="project" value="InterPro"/>
</dbReference>
<dbReference type="InterPro" id="IPR051089">
    <property type="entry name" value="prtT"/>
</dbReference>
<keyword evidence="5" id="KW-0539">Nucleus</keyword>
<evidence type="ECO:0000256" key="6">
    <source>
        <dbReference type="SAM" id="MobiDB-lite"/>
    </source>
</evidence>
<dbReference type="InterPro" id="IPR036864">
    <property type="entry name" value="Zn2-C6_fun-type_DNA-bd_sf"/>
</dbReference>
<dbReference type="PANTHER" id="PTHR31845:SF10">
    <property type="entry name" value="ZN(II)2CYS6 TRANSCRIPTION FACTOR (EUROFUNG)"/>
    <property type="match status" value="1"/>
</dbReference>
<dbReference type="OrthoDB" id="8062037at2759"/>